<evidence type="ECO:0000313" key="2">
    <source>
        <dbReference type="Proteomes" id="UP000034521"/>
    </source>
</evidence>
<reference evidence="1 2" key="1">
    <citation type="journal article" date="2015" name="Nature">
        <title>rRNA introns, odd ribosomes, and small enigmatic genomes across a large radiation of phyla.</title>
        <authorList>
            <person name="Brown C.T."/>
            <person name="Hug L.A."/>
            <person name="Thomas B.C."/>
            <person name="Sharon I."/>
            <person name="Castelle C.J."/>
            <person name="Singh A."/>
            <person name="Wilkins M.J."/>
            <person name="Williams K.H."/>
            <person name="Banfield J.F."/>
        </authorList>
    </citation>
    <scope>NUCLEOTIDE SEQUENCE [LARGE SCALE GENOMIC DNA]</scope>
</reference>
<dbReference type="PATRIC" id="fig|1618437.3.peg.612"/>
<dbReference type="EMBL" id="LCIQ01000025">
    <property type="protein sequence ID" value="KKT60505.1"/>
    <property type="molecule type" value="Genomic_DNA"/>
</dbReference>
<name>A0A0G1IMX8_9BACT</name>
<gene>
    <name evidence="1" type="ORF">UW52_C0025G0002</name>
</gene>
<dbReference type="AlphaFoldDB" id="A0A0G1IMX8"/>
<proteinExistence type="predicted"/>
<dbReference type="Gene3D" id="2.60.120.200">
    <property type="match status" value="2"/>
</dbReference>
<dbReference type="Proteomes" id="UP000034521">
    <property type="component" value="Unassembled WGS sequence"/>
</dbReference>
<dbReference type="SUPFAM" id="SSF49899">
    <property type="entry name" value="Concanavalin A-like lectins/glucanases"/>
    <property type="match status" value="2"/>
</dbReference>
<dbReference type="Pfam" id="PF13385">
    <property type="entry name" value="Laminin_G_3"/>
    <property type="match status" value="1"/>
</dbReference>
<accession>A0A0G1IMX8</accession>
<evidence type="ECO:0000313" key="1">
    <source>
        <dbReference type="EMBL" id="KKT60505.1"/>
    </source>
</evidence>
<sequence>MASSGTTTYYYIYFGNPQASAPSNTDNAFDIGASDALLVCPFDGAATCAASETPSTSSGAIRYSAAKSALSFDGFDDKVAAGNVSSSIQTIEFWVYPNSTTQNLIDLNATQTIDISAGTVRANNFTGATIYVNGAATSTISANTWSHVAITATTAVSASAVNLGLISSTYFGGLLDEVRMSSVIRYTAAFTTPTTPFVRDEYTKLLYHFDENGDDPRQTGKAIDDSGNANHGTITGAKYVDGLVGVDSSSTTGYLSNSSYSSHNGIFLEEGTTNKITNPSFEHGTYSTNWTATTQTYSLSDEFTTARAAGAVNGTSAEPTGGTRTVVDTESKLSIASSALTFAGGKAAPAWGDPGIWYPIQTRTAGKTIVGEFNKSDDNYFHLGFSTSASGQPSDGLEVYPVSTGLTARQNDTIVAVVGSYTTSTLYKTAIVLRGTGYYLFIKGGIYTNWTLLYQTALGSTAVYPVISSYNSISTADNIRIPTSTWLPTPLAYDTFTRADGAIGSSETTGPDSQTTPSLAWTGGAISSNKNVITPSLGSEMWDAPASRFDSGTYAWTPFGTNTVANVDNTLQMTYVDNNVGAIEIFKDADDLNSNLTVGTWYQFSVDASVNIGTASIFFQNPGTQYLPARYGVTSATPTTFTGVFRSSNATTDFMGMADLSAGKVGVFDNPSLKPLTLSSLFSSVSTSDKDVVASADVTLTAGTQAGVVTNLDSAGTPANFLIAYHDGTKVYLDKNVAGTYTNLISATTTYSAGATLRVVTYHSDASTLKVRVYYNNALVGSEQTVTDAGIISNTLHGLFSTYSGNTFDNFTLFPRGSDNEYSDIPGDNDGLVTVSENTTAPYYKFGSKSLKAVSTYSGTVTASINAGNTNTHTFSAYVYDGTSGNVGGTVSTSIADLVFNGSPVTTVYTDAGGGWWRLSYSGTPTASATSYGVLVKSGKTIYVDGVQLEEKGYATTYADGTLGTGYAWSGTANDSTSTRTVANLQYATSSNINAAAGSISFWVKPTTAVGSISGDQYLFDVRSDASNRIALYMDASEDDITLNTNGTETSSTGITMAGDAWQHFVITYDFTADAYKVYQNGNTTPVISTTTSLTAPSLPTNFNLGADYNNANNLAGMLSDMRTSSSVYTSTEINHRGPIHRYAQGRHNDQ</sequence>
<organism evidence="1 2">
    <name type="scientific">Candidatus Gottesmanbacteria bacterium GW2011_GWA1_44_24b</name>
    <dbReference type="NCBI Taxonomy" id="1618437"/>
    <lineage>
        <taxon>Bacteria</taxon>
        <taxon>Candidatus Gottesmaniibacteriota</taxon>
    </lineage>
</organism>
<comment type="caution">
    <text evidence="1">The sequence shown here is derived from an EMBL/GenBank/DDBJ whole genome shotgun (WGS) entry which is preliminary data.</text>
</comment>
<dbReference type="InterPro" id="IPR013320">
    <property type="entry name" value="ConA-like_dom_sf"/>
</dbReference>
<protein>
    <submittedName>
        <fullName evidence="1">Laminin G sub domain 2</fullName>
    </submittedName>
</protein>